<evidence type="ECO:0000313" key="2">
    <source>
        <dbReference type="EMBL" id="SNR69379.1"/>
    </source>
</evidence>
<dbReference type="AlphaFoldDB" id="A0A238YG87"/>
<keyword evidence="3" id="KW-1185">Reference proteome</keyword>
<feature type="transmembrane region" description="Helical" evidence="1">
    <location>
        <begin position="107"/>
        <end position="129"/>
    </location>
</feature>
<dbReference type="EMBL" id="FZNQ01000040">
    <property type="protein sequence ID" value="SNR69379.1"/>
    <property type="molecule type" value="Genomic_DNA"/>
</dbReference>
<dbReference type="RefSeq" id="WP_089386063.1">
    <property type="nucleotide sequence ID" value="NZ_FZNQ01000040.1"/>
</dbReference>
<gene>
    <name evidence="2" type="ORF">SAMN06264855_14011</name>
</gene>
<sequence length="356" mass="39087">MHVDAHTHISVFLGILLATGTVSAQEDDEDGSIIDLSPLTDTIDDLIEAFDEFTGDWDQTLTEVLLDVLFHPFRSLAEVLLNVVAKLLTTTPTVNPNPAVEEIHSQVLILVILLSSLAFMAAGLLYMIGPVLGITYSQVRLILPRILIALVFSFISLPVLQLTVDLTDALVYAFTPQLFEQSFSQLIGLSTGLVLAWVIQSLLLVAVAALMIIRMVYIMFVAAISPLLALTWSLPRIRRYADTFIAGYFAALMIAPLNLLVLQFCLALLDGNGTTVIQSTSNWILGVASLTLLLLVPYQVWTASQTIVGKATKTASKTVNKNQNNQTQNFDLSEDEQNRLQSYRRRKQAEKLGGGK</sequence>
<reference evidence="2 3" key="1">
    <citation type="submission" date="2017-06" db="EMBL/GenBank/DDBJ databases">
        <authorList>
            <person name="Kim H.J."/>
            <person name="Triplett B.A."/>
        </authorList>
    </citation>
    <scope>NUCLEOTIDE SEQUENCE [LARGE SCALE GENOMIC DNA]</scope>
    <source>
        <strain evidence="2 3">DSM 8800</strain>
    </source>
</reference>
<dbReference type="Pfam" id="PF19590">
    <property type="entry name" value="TrbL_3"/>
    <property type="match status" value="1"/>
</dbReference>
<proteinExistence type="predicted"/>
<evidence type="ECO:0000256" key="1">
    <source>
        <dbReference type="SAM" id="Phobius"/>
    </source>
</evidence>
<protein>
    <recommendedName>
        <fullName evidence="4">TrbL/VirB6 plasmid conjugal transfer protein</fullName>
    </recommendedName>
</protein>
<name>A0A238YG87_HALVU</name>
<feature type="transmembrane region" description="Helical" evidence="1">
    <location>
        <begin position="141"/>
        <end position="163"/>
    </location>
</feature>
<accession>A0A238YG87</accession>
<feature type="transmembrane region" description="Helical" evidence="1">
    <location>
        <begin position="183"/>
        <end position="209"/>
    </location>
</feature>
<keyword evidence="1" id="KW-0812">Transmembrane</keyword>
<feature type="transmembrane region" description="Helical" evidence="1">
    <location>
        <begin position="246"/>
        <end position="269"/>
    </location>
</feature>
<feature type="transmembrane region" description="Helical" evidence="1">
    <location>
        <begin position="281"/>
        <end position="301"/>
    </location>
</feature>
<dbReference type="Proteomes" id="UP000198397">
    <property type="component" value="Unassembled WGS sequence"/>
</dbReference>
<organism evidence="2 3">
    <name type="scientific">Halorubrum vacuolatum</name>
    <name type="common">Natronobacterium vacuolatum</name>
    <dbReference type="NCBI Taxonomy" id="63740"/>
    <lineage>
        <taxon>Archaea</taxon>
        <taxon>Methanobacteriati</taxon>
        <taxon>Methanobacteriota</taxon>
        <taxon>Stenosarchaea group</taxon>
        <taxon>Halobacteria</taxon>
        <taxon>Halobacteriales</taxon>
        <taxon>Haloferacaceae</taxon>
        <taxon>Halorubrum</taxon>
    </lineage>
</organism>
<dbReference type="OrthoDB" id="351267at2157"/>
<dbReference type="InterPro" id="IPR045782">
    <property type="entry name" value="TrbL_3"/>
</dbReference>
<feature type="transmembrane region" description="Helical" evidence="1">
    <location>
        <begin position="216"/>
        <end position="234"/>
    </location>
</feature>
<evidence type="ECO:0000313" key="3">
    <source>
        <dbReference type="Proteomes" id="UP000198397"/>
    </source>
</evidence>
<evidence type="ECO:0008006" key="4">
    <source>
        <dbReference type="Google" id="ProtNLM"/>
    </source>
</evidence>
<keyword evidence="1" id="KW-0472">Membrane</keyword>
<keyword evidence="1" id="KW-1133">Transmembrane helix</keyword>